<reference evidence="1" key="2">
    <citation type="journal article" date="2021" name="PeerJ">
        <title>Extensive microbial diversity within the chicken gut microbiome revealed by metagenomics and culture.</title>
        <authorList>
            <person name="Gilroy R."/>
            <person name="Ravi A."/>
            <person name="Getino M."/>
            <person name="Pursley I."/>
            <person name="Horton D.L."/>
            <person name="Alikhan N.F."/>
            <person name="Baker D."/>
            <person name="Gharbi K."/>
            <person name="Hall N."/>
            <person name="Watson M."/>
            <person name="Adriaenssens E.M."/>
            <person name="Foster-Nyarko E."/>
            <person name="Jarju S."/>
            <person name="Secka A."/>
            <person name="Antonio M."/>
            <person name="Oren A."/>
            <person name="Chaudhuri R.R."/>
            <person name="La Ragione R."/>
            <person name="Hildebrand F."/>
            <person name="Pallen M.J."/>
        </authorList>
    </citation>
    <scope>NUCLEOTIDE SEQUENCE</scope>
    <source>
        <strain evidence="1">1063</strain>
    </source>
</reference>
<organism evidence="1 2">
    <name type="scientific">Candidatus Limadaptatus stercorigallinarum</name>
    <dbReference type="NCBI Taxonomy" id="2840845"/>
    <lineage>
        <taxon>Bacteria</taxon>
        <taxon>Bacillati</taxon>
        <taxon>Bacillota</taxon>
        <taxon>Clostridia</taxon>
        <taxon>Eubacteriales</taxon>
        <taxon>Candidatus Limadaptatus</taxon>
    </lineage>
</organism>
<dbReference type="Gene3D" id="3.40.50.620">
    <property type="entry name" value="HUPs"/>
    <property type="match status" value="1"/>
</dbReference>
<protein>
    <recommendedName>
        <fullName evidence="3">TIGR00268 family protein</fullName>
    </recommendedName>
</protein>
<accession>A0A9D1L214</accession>
<dbReference type="EMBL" id="DVMN01000054">
    <property type="protein sequence ID" value="HIU21200.1"/>
    <property type="molecule type" value="Genomic_DNA"/>
</dbReference>
<comment type="caution">
    <text evidence="1">The sequence shown here is derived from an EMBL/GenBank/DDBJ whole genome shotgun (WGS) entry which is preliminary data.</text>
</comment>
<sequence>MTTTFTSPSGTPSVGIRRTLAEFFAENGKLAVAYSGGTDSAYLLYAARLHGADVTAYFARSEFTPEFEVKEAENFAREI</sequence>
<proteinExistence type="predicted"/>
<reference evidence="1" key="1">
    <citation type="submission" date="2020-10" db="EMBL/GenBank/DDBJ databases">
        <authorList>
            <person name="Gilroy R."/>
        </authorList>
    </citation>
    <scope>NUCLEOTIDE SEQUENCE</scope>
    <source>
        <strain evidence="1">1063</strain>
    </source>
</reference>
<dbReference type="Proteomes" id="UP000824088">
    <property type="component" value="Unassembled WGS sequence"/>
</dbReference>
<feature type="non-terminal residue" evidence="1">
    <location>
        <position position="79"/>
    </location>
</feature>
<dbReference type="SUPFAM" id="SSF52402">
    <property type="entry name" value="Adenine nucleotide alpha hydrolases-like"/>
    <property type="match status" value="1"/>
</dbReference>
<evidence type="ECO:0000313" key="2">
    <source>
        <dbReference type="Proteomes" id="UP000824088"/>
    </source>
</evidence>
<dbReference type="AlphaFoldDB" id="A0A9D1L214"/>
<dbReference type="InterPro" id="IPR014729">
    <property type="entry name" value="Rossmann-like_a/b/a_fold"/>
</dbReference>
<evidence type="ECO:0008006" key="3">
    <source>
        <dbReference type="Google" id="ProtNLM"/>
    </source>
</evidence>
<name>A0A9D1L214_9FIRM</name>
<gene>
    <name evidence="1" type="ORF">IAD51_03035</name>
</gene>
<evidence type="ECO:0000313" key="1">
    <source>
        <dbReference type="EMBL" id="HIU21200.1"/>
    </source>
</evidence>